<evidence type="ECO:0000313" key="2">
    <source>
        <dbReference type="Proteomes" id="UP000029643"/>
    </source>
</evidence>
<reference evidence="1 2" key="1">
    <citation type="journal article" date="2014" name="Genome Announc.">
        <title>Draft Genome Sequences of Marine Flavobacterium Algibacter lectus Strains SS8 and NR4.</title>
        <authorList>
            <person name="Takatani N."/>
            <person name="Nakanishi M."/>
            <person name="Meirelles P."/>
            <person name="Mino S."/>
            <person name="Suda W."/>
            <person name="Oshima K."/>
            <person name="Hattori M."/>
            <person name="Ohkuma M."/>
            <person name="Hosokawa M."/>
            <person name="Miyashita K."/>
            <person name="Thompson F.L."/>
            <person name="Niwa A."/>
            <person name="Sawabe T."/>
            <person name="Sawabe T."/>
        </authorList>
    </citation>
    <scope>NUCLEOTIDE SEQUENCE [LARGE SCALE GENOMIC DNA]</scope>
    <source>
        <strain evidence="2">JCM19274</strain>
    </source>
</reference>
<dbReference type="Proteomes" id="UP000029643">
    <property type="component" value="Unassembled WGS sequence"/>
</dbReference>
<organism evidence="1 2">
    <name type="scientific">Algibacter lectus</name>
    <dbReference type="NCBI Taxonomy" id="221126"/>
    <lineage>
        <taxon>Bacteria</taxon>
        <taxon>Pseudomonadati</taxon>
        <taxon>Bacteroidota</taxon>
        <taxon>Flavobacteriia</taxon>
        <taxon>Flavobacteriales</taxon>
        <taxon>Flavobacteriaceae</taxon>
        <taxon>Algibacter</taxon>
    </lineage>
</organism>
<evidence type="ECO:0000313" key="1">
    <source>
        <dbReference type="EMBL" id="GAL82037.1"/>
    </source>
</evidence>
<proteinExistence type="predicted"/>
<name>A0A090X6X4_9FLAO</name>
<sequence>MFVELKFYFSKNTSALKPSLHSKAITVSFLFDEITLAFLLSTVSISEI</sequence>
<gene>
    <name evidence="1" type="ORF">JCM19274_2748</name>
</gene>
<dbReference type="AlphaFoldDB" id="A0A090X6X4"/>
<accession>A0A090X6X4</accession>
<dbReference type="EMBL" id="BBNU01000021">
    <property type="protein sequence ID" value="GAL82037.1"/>
    <property type="molecule type" value="Genomic_DNA"/>
</dbReference>
<comment type="caution">
    <text evidence="1">The sequence shown here is derived from an EMBL/GenBank/DDBJ whole genome shotgun (WGS) entry which is preliminary data.</text>
</comment>
<protein>
    <submittedName>
        <fullName evidence="1">Uncharacterized protein</fullName>
    </submittedName>
</protein>